<proteinExistence type="predicted"/>
<evidence type="ECO:0000313" key="2">
    <source>
        <dbReference type="Proteomes" id="UP001500994"/>
    </source>
</evidence>
<organism evidence="1 2">
    <name type="scientific">Streptomyces lunalinharesii</name>
    <dbReference type="NCBI Taxonomy" id="333384"/>
    <lineage>
        <taxon>Bacteria</taxon>
        <taxon>Bacillati</taxon>
        <taxon>Actinomycetota</taxon>
        <taxon>Actinomycetes</taxon>
        <taxon>Kitasatosporales</taxon>
        <taxon>Streptomycetaceae</taxon>
        <taxon>Streptomyces</taxon>
    </lineage>
</organism>
<dbReference type="EMBL" id="BAAARK010000007">
    <property type="protein sequence ID" value="GAA2660330.1"/>
    <property type="molecule type" value="Genomic_DNA"/>
</dbReference>
<name>A0ABN3RTD8_9ACTN</name>
<accession>A0ABN3RTD8</accession>
<gene>
    <name evidence="1" type="ORF">GCM10009864_29280</name>
</gene>
<keyword evidence="2" id="KW-1185">Reference proteome</keyword>
<comment type="caution">
    <text evidence="1">The sequence shown here is derived from an EMBL/GenBank/DDBJ whole genome shotgun (WGS) entry which is preliminary data.</text>
</comment>
<reference evidence="1 2" key="1">
    <citation type="journal article" date="2019" name="Int. J. Syst. Evol. Microbiol.">
        <title>The Global Catalogue of Microorganisms (GCM) 10K type strain sequencing project: providing services to taxonomists for standard genome sequencing and annotation.</title>
        <authorList>
            <consortium name="The Broad Institute Genomics Platform"/>
            <consortium name="The Broad Institute Genome Sequencing Center for Infectious Disease"/>
            <person name="Wu L."/>
            <person name="Ma J."/>
        </authorList>
    </citation>
    <scope>NUCLEOTIDE SEQUENCE [LARGE SCALE GENOMIC DNA]</scope>
    <source>
        <strain evidence="1 2">JCM 16374</strain>
    </source>
</reference>
<evidence type="ECO:0000313" key="1">
    <source>
        <dbReference type="EMBL" id="GAA2660330.1"/>
    </source>
</evidence>
<protein>
    <submittedName>
        <fullName evidence="1">Uncharacterized protein</fullName>
    </submittedName>
</protein>
<sequence length="67" mass="6864">MGRRGVRALAAEQRLLRATSTGARVHPTGHGGFSAVAVGRGSAPHAVDYRAPLDHVSGAAHAPRKTA</sequence>
<dbReference type="Proteomes" id="UP001500994">
    <property type="component" value="Unassembled WGS sequence"/>
</dbReference>